<sequence>MATFKRKNAWNQNGTFNNSDLLWYAKGVGLMQSRALNDKNSWWFFAAIHGYYLSGASSFPDWAHISGPPKVPSKPKPSDIVMKKYWDQCQHQTWYFPPWHRGYLMVLEKQVRAAIVKLGGPSTWALPYWNYFGPNDEYKIPPAFTQQTLPDGKPNPLFVKLRYGPQKNGNIYVPITSISQNCQRNTVYTGSNAATSLPGYGGPKTGFSTGAGTSGNLENDPHNEVHTAVGGIISNTDYGLMADPDTAALDPIFYLHHCNIDRMWASWNAAGNNNPADPAWLNGPTAVGDRKFVMPLPTGPDWFYTPNDVKSLSQLDYDYDNISTGIAPPLVSQLTQRLFKFGVNAIETQDQKNMDMGGDTELIGANEGKLQLKSSGARTTVKFDEGAWKKVPASLMKASIKSVPDRVYLQLENVKGNMDANRLTVSVNQILAGTISLFGLRKASKKESHHGGGLTFLLDITNIIDDLHLNNALSSESLDVLILPNNEVPEKAEITIGRVSLYREGQS</sequence>
<name>A0ABZ0THB2_9SPHI</name>
<dbReference type="Gene3D" id="1.10.1280.10">
    <property type="entry name" value="Di-copper center containing domain from catechol oxidase"/>
    <property type="match status" value="1"/>
</dbReference>
<organism evidence="5 6">
    <name type="scientific">Mucilaginibacter sabulilitoris</name>
    <dbReference type="NCBI Taxonomy" id="1173583"/>
    <lineage>
        <taxon>Bacteria</taxon>
        <taxon>Pseudomonadati</taxon>
        <taxon>Bacteroidota</taxon>
        <taxon>Sphingobacteriia</taxon>
        <taxon>Sphingobacteriales</taxon>
        <taxon>Sphingobacteriaceae</taxon>
        <taxon>Mucilaginibacter</taxon>
    </lineage>
</organism>
<dbReference type="Pfam" id="PF25271">
    <property type="entry name" value="DUF7868"/>
    <property type="match status" value="1"/>
</dbReference>
<proteinExistence type="predicted"/>
<dbReference type="PROSITE" id="PS00498">
    <property type="entry name" value="TYROSINASE_2"/>
    <property type="match status" value="1"/>
</dbReference>
<dbReference type="Proteomes" id="UP001324380">
    <property type="component" value="Chromosome"/>
</dbReference>
<dbReference type="PROSITE" id="PS00497">
    <property type="entry name" value="TYROSINASE_1"/>
    <property type="match status" value="1"/>
</dbReference>
<dbReference type="SUPFAM" id="SSF48056">
    <property type="entry name" value="Di-copper centre-containing domain"/>
    <property type="match status" value="1"/>
</dbReference>
<dbReference type="InterPro" id="IPR050316">
    <property type="entry name" value="Tyrosinase/Hemocyanin"/>
</dbReference>
<dbReference type="InterPro" id="IPR008922">
    <property type="entry name" value="Di-copper_centre_dom_sf"/>
</dbReference>
<dbReference type="RefSeq" id="WP_321560789.1">
    <property type="nucleotide sequence ID" value="NZ_CP139558.1"/>
</dbReference>
<gene>
    <name evidence="5" type="ORF">SNE25_20100</name>
</gene>
<keyword evidence="2" id="KW-0186">Copper</keyword>
<feature type="domain" description="Tyrosinase copper-binding" evidence="4">
    <location>
        <begin position="250"/>
        <end position="261"/>
    </location>
</feature>
<dbReference type="InterPro" id="IPR057190">
    <property type="entry name" value="DUF7868"/>
</dbReference>
<dbReference type="Pfam" id="PF00264">
    <property type="entry name" value="Tyrosinase"/>
    <property type="match status" value="1"/>
</dbReference>
<keyword evidence="6" id="KW-1185">Reference proteome</keyword>
<protein>
    <submittedName>
        <fullName evidence="5">Tyrosinase family protein</fullName>
    </submittedName>
</protein>
<evidence type="ECO:0000256" key="1">
    <source>
        <dbReference type="ARBA" id="ARBA00022723"/>
    </source>
</evidence>
<dbReference type="EMBL" id="CP139558">
    <property type="protein sequence ID" value="WPU91623.1"/>
    <property type="molecule type" value="Genomic_DNA"/>
</dbReference>
<dbReference type="PANTHER" id="PTHR11474:SF76">
    <property type="entry name" value="SHKT DOMAIN-CONTAINING PROTEIN"/>
    <property type="match status" value="1"/>
</dbReference>
<dbReference type="PANTHER" id="PTHR11474">
    <property type="entry name" value="TYROSINASE FAMILY MEMBER"/>
    <property type="match status" value="1"/>
</dbReference>
<keyword evidence="1" id="KW-0479">Metal-binding</keyword>
<evidence type="ECO:0000256" key="2">
    <source>
        <dbReference type="ARBA" id="ARBA00023008"/>
    </source>
</evidence>
<evidence type="ECO:0000259" key="4">
    <source>
        <dbReference type="PROSITE" id="PS00498"/>
    </source>
</evidence>
<feature type="domain" description="Tyrosinase copper-binding" evidence="3">
    <location>
        <begin position="91"/>
        <end position="108"/>
    </location>
</feature>
<evidence type="ECO:0000313" key="5">
    <source>
        <dbReference type="EMBL" id="WPU91623.1"/>
    </source>
</evidence>
<accession>A0ABZ0THB2</accession>
<dbReference type="InterPro" id="IPR002227">
    <property type="entry name" value="Tyrosinase_Cu-bd"/>
</dbReference>
<reference evidence="5 6" key="1">
    <citation type="submission" date="2023-11" db="EMBL/GenBank/DDBJ databases">
        <title>Analysis of the Genomes of Mucilaginibacter gossypii cycad 4 and M. sabulilitoris SNA2: microbes with the potential for plant growth promotion.</title>
        <authorList>
            <person name="Hirsch A.M."/>
            <person name="Humm E."/>
            <person name="Rubbi M."/>
            <person name="Del Vecchio G."/>
            <person name="Ha S.M."/>
            <person name="Pellegrini M."/>
            <person name="Gunsalus R.P."/>
        </authorList>
    </citation>
    <scope>NUCLEOTIDE SEQUENCE [LARGE SCALE GENOMIC DNA]</scope>
    <source>
        <strain evidence="5 6">SNA2</strain>
    </source>
</reference>
<evidence type="ECO:0000313" key="6">
    <source>
        <dbReference type="Proteomes" id="UP001324380"/>
    </source>
</evidence>
<dbReference type="PRINTS" id="PR00092">
    <property type="entry name" value="TYROSINASE"/>
</dbReference>
<evidence type="ECO:0000259" key="3">
    <source>
        <dbReference type="PROSITE" id="PS00497"/>
    </source>
</evidence>